<dbReference type="Proteomes" id="UP001501508">
    <property type="component" value="Unassembled WGS sequence"/>
</dbReference>
<dbReference type="InterPro" id="IPR032508">
    <property type="entry name" value="FecR_C"/>
</dbReference>
<dbReference type="Gene3D" id="3.55.50.30">
    <property type="match status" value="1"/>
</dbReference>
<dbReference type="RefSeq" id="WP_345026698.1">
    <property type="nucleotide sequence ID" value="NZ_BAABEY010000008.1"/>
</dbReference>
<dbReference type="EMBL" id="BAABEY010000008">
    <property type="protein sequence ID" value="GAA4433613.1"/>
    <property type="molecule type" value="Genomic_DNA"/>
</dbReference>
<keyword evidence="1" id="KW-0472">Membrane</keyword>
<reference evidence="5" key="1">
    <citation type="journal article" date="2019" name="Int. J. Syst. Evol. Microbiol.">
        <title>The Global Catalogue of Microorganisms (GCM) 10K type strain sequencing project: providing services to taxonomists for standard genome sequencing and annotation.</title>
        <authorList>
            <consortium name="The Broad Institute Genomics Platform"/>
            <consortium name="The Broad Institute Genome Sequencing Center for Infectious Disease"/>
            <person name="Wu L."/>
            <person name="Ma J."/>
        </authorList>
    </citation>
    <scope>NUCLEOTIDE SEQUENCE [LARGE SCALE GENOMIC DNA]</scope>
    <source>
        <strain evidence="5">JCM 31920</strain>
    </source>
</reference>
<proteinExistence type="predicted"/>
<feature type="domain" description="Protein FecR C-terminal" evidence="3">
    <location>
        <begin position="257"/>
        <end position="322"/>
    </location>
</feature>
<evidence type="ECO:0000259" key="3">
    <source>
        <dbReference type="Pfam" id="PF16344"/>
    </source>
</evidence>
<dbReference type="PIRSF" id="PIRSF018266">
    <property type="entry name" value="FecR"/>
    <property type="match status" value="1"/>
</dbReference>
<feature type="domain" description="FecR protein" evidence="2">
    <location>
        <begin position="113"/>
        <end position="204"/>
    </location>
</feature>
<dbReference type="Pfam" id="PF16344">
    <property type="entry name" value="FecR_C"/>
    <property type="match status" value="1"/>
</dbReference>
<comment type="caution">
    <text evidence="4">The sequence shown here is derived from an EMBL/GenBank/DDBJ whole genome shotgun (WGS) entry which is preliminary data.</text>
</comment>
<dbReference type="Gene3D" id="2.60.120.1440">
    <property type="match status" value="1"/>
</dbReference>
<name>A0ABP8LSL1_9BACT</name>
<dbReference type="PANTHER" id="PTHR30273">
    <property type="entry name" value="PERIPLASMIC SIGNAL SENSOR AND SIGMA FACTOR ACTIVATOR FECR-RELATED"/>
    <property type="match status" value="1"/>
</dbReference>
<keyword evidence="1" id="KW-1133">Transmembrane helix</keyword>
<evidence type="ECO:0000256" key="1">
    <source>
        <dbReference type="SAM" id="Phobius"/>
    </source>
</evidence>
<keyword evidence="5" id="KW-1185">Reference proteome</keyword>
<dbReference type="PANTHER" id="PTHR30273:SF2">
    <property type="entry name" value="PROTEIN FECR"/>
    <property type="match status" value="1"/>
</dbReference>
<dbReference type="Pfam" id="PF04773">
    <property type="entry name" value="FecR"/>
    <property type="match status" value="1"/>
</dbReference>
<evidence type="ECO:0000313" key="4">
    <source>
        <dbReference type="EMBL" id="GAA4433613.1"/>
    </source>
</evidence>
<keyword evidence="1" id="KW-0812">Transmembrane</keyword>
<protein>
    <recommendedName>
        <fullName evidence="6">FecR family protein</fullName>
    </recommendedName>
</protein>
<gene>
    <name evidence="4" type="ORF">GCM10023091_07340</name>
</gene>
<accession>A0ABP8LSL1</accession>
<evidence type="ECO:0000259" key="2">
    <source>
        <dbReference type="Pfam" id="PF04773"/>
    </source>
</evidence>
<feature type="transmembrane region" description="Helical" evidence="1">
    <location>
        <begin position="77"/>
        <end position="95"/>
    </location>
</feature>
<sequence length="334" mass="37276">MTQHEFDRLSEKYLAGQCTEEEMMLLKKWADFHYEEQSNESLFAFGNEEITPKERIWRAVTNSAGIPQRRRVLWRRLAGVAAAVLLSGSFVFYVLTDRQVAPEKAAVIQPFATPVVQSSKVTLPDGSFVFLEQGADIVADKDFGVGNRKVWLKGEAFFDVKPNPNLPFTVYAGELVTEVLGTSFRIAPKPAQKKIEVSVVTGKVSVYTAQTENQRKRDGVIAMPNQRVSYDLERKSLKQDVVDVPVPVSKAEASRDFDFDESPVSEVLARISEVYGIQVIAGTPDLKRCIFTGDLNDLDMFRKLDFLCEVVGATYELRGAAVFVTGKGCSEELK</sequence>
<dbReference type="InterPro" id="IPR006860">
    <property type="entry name" value="FecR"/>
</dbReference>
<dbReference type="InterPro" id="IPR012373">
    <property type="entry name" value="Ferrdict_sens_TM"/>
</dbReference>
<organism evidence="4 5">
    <name type="scientific">Ravibacter arvi</name>
    <dbReference type="NCBI Taxonomy" id="2051041"/>
    <lineage>
        <taxon>Bacteria</taxon>
        <taxon>Pseudomonadati</taxon>
        <taxon>Bacteroidota</taxon>
        <taxon>Cytophagia</taxon>
        <taxon>Cytophagales</taxon>
        <taxon>Spirosomataceae</taxon>
        <taxon>Ravibacter</taxon>
    </lineage>
</organism>
<evidence type="ECO:0000313" key="5">
    <source>
        <dbReference type="Proteomes" id="UP001501508"/>
    </source>
</evidence>
<evidence type="ECO:0008006" key="6">
    <source>
        <dbReference type="Google" id="ProtNLM"/>
    </source>
</evidence>